<evidence type="ECO:0000313" key="2">
    <source>
        <dbReference type="EMBL" id="KAI9637776.1"/>
    </source>
</evidence>
<dbReference type="PANTHER" id="PTHR36156:SF2">
    <property type="entry name" value="CUPIN TYPE-2 DOMAIN-CONTAINING PROTEIN"/>
    <property type="match status" value="1"/>
</dbReference>
<reference evidence="2" key="1">
    <citation type="journal article" date="2022" name="G3 (Bethesda)">
        <title>High quality genome of the basidiomycete yeast Dioszegia hungarica PDD-24b-2 isolated from cloud water.</title>
        <authorList>
            <person name="Jarrige D."/>
            <person name="Haridas S."/>
            <person name="Bleykasten-Grosshans C."/>
            <person name="Joly M."/>
            <person name="Nadalig T."/>
            <person name="Sancelme M."/>
            <person name="Vuilleumier S."/>
            <person name="Grigoriev I.V."/>
            <person name="Amato P."/>
            <person name="Bringel F."/>
        </authorList>
    </citation>
    <scope>NUCLEOTIDE SEQUENCE</scope>
    <source>
        <strain evidence="2">PDD-24b-2</strain>
    </source>
</reference>
<gene>
    <name evidence="2" type="ORF">MKK02DRAFT_42147</name>
</gene>
<dbReference type="CDD" id="cd02231">
    <property type="entry name" value="cupin_BLL6423-like"/>
    <property type="match status" value="1"/>
</dbReference>
<dbReference type="EMBL" id="JAKWFO010000003">
    <property type="protein sequence ID" value="KAI9637776.1"/>
    <property type="molecule type" value="Genomic_DNA"/>
</dbReference>
<dbReference type="AlphaFoldDB" id="A0AA38HCP7"/>
<feature type="domain" description="Cupin type-2" evidence="1">
    <location>
        <begin position="94"/>
        <end position="158"/>
    </location>
</feature>
<keyword evidence="3" id="KW-1185">Reference proteome</keyword>
<dbReference type="PANTHER" id="PTHR36156">
    <property type="entry name" value="SLR2101 PROTEIN"/>
    <property type="match status" value="1"/>
</dbReference>
<dbReference type="InterPro" id="IPR013096">
    <property type="entry name" value="Cupin_2"/>
</dbReference>
<name>A0AA38HCP7_9TREE</name>
<dbReference type="InterPro" id="IPR047142">
    <property type="entry name" value="OryJ/VirC-like"/>
</dbReference>
<accession>A0AA38HCP7</accession>
<comment type="caution">
    <text evidence="2">The sequence shown here is derived from an EMBL/GenBank/DDBJ whole genome shotgun (WGS) entry which is preliminary data.</text>
</comment>
<dbReference type="SUPFAM" id="SSF51182">
    <property type="entry name" value="RmlC-like cupins"/>
    <property type="match status" value="1"/>
</dbReference>
<protein>
    <recommendedName>
        <fullName evidence="1">Cupin type-2 domain-containing protein</fullName>
    </recommendedName>
</protein>
<evidence type="ECO:0000313" key="3">
    <source>
        <dbReference type="Proteomes" id="UP001164286"/>
    </source>
</evidence>
<dbReference type="Pfam" id="PF07883">
    <property type="entry name" value="Cupin_2"/>
    <property type="match status" value="1"/>
</dbReference>
<dbReference type="GeneID" id="77731060"/>
<dbReference type="Gene3D" id="2.60.120.10">
    <property type="entry name" value="Jelly Rolls"/>
    <property type="match status" value="1"/>
</dbReference>
<sequence length="171" mass="18654">MPPLPAPPGPVLRHLTSLLTSGKSTFTPSRLTHLIPKPPKPNAAGTTASPGQFGNLFVTGKHKPDVMDQDLSEGEVGKKCLVAQNGANFRVTDIAPRTKGHMHATNSLDFLIVHKGQVTLQLDSGEKQLVKEGEVIVQRGTNHAWENETDEWVRMYVVLLEADRPTCLPTH</sequence>
<organism evidence="2 3">
    <name type="scientific">Dioszegia hungarica</name>
    <dbReference type="NCBI Taxonomy" id="4972"/>
    <lineage>
        <taxon>Eukaryota</taxon>
        <taxon>Fungi</taxon>
        <taxon>Dikarya</taxon>
        <taxon>Basidiomycota</taxon>
        <taxon>Agaricomycotina</taxon>
        <taxon>Tremellomycetes</taxon>
        <taxon>Tremellales</taxon>
        <taxon>Bulleribasidiaceae</taxon>
        <taxon>Dioszegia</taxon>
    </lineage>
</organism>
<proteinExistence type="predicted"/>
<dbReference type="InterPro" id="IPR014710">
    <property type="entry name" value="RmlC-like_jellyroll"/>
</dbReference>
<dbReference type="InterPro" id="IPR011051">
    <property type="entry name" value="RmlC_Cupin_sf"/>
</dbReference>
<dbReference type="Proteomes" id="UP001164286">
    <property type="component" value="Unassembled WGS sequence"/>
</dbReference>
<evidence type="ECO:0000259" key="1">
    <source>
        <dbReference type="Pfam" id="PF07883"/>
    </source>
</evidence>
<dbReference type="RefSeq" id="XP_052947553.1">
    <property type="nucleotide sequence ID" value="XM_053091855.1"/>
</dbReference>